<gene>
    <name evidence="2" type="ORF">VP01_2131g2</name>
</gene>
<proteinExistence type="predicted"/>
<dbReference type="OrthoDB" id="412285at2759"/>
<protein>
    <recommendedName>
        <fullName evidence="4">Reverse transcriptase Ty1/copia-type domain-containing protein</fullName>
    </recommendedName>
</protein>
<organism evidence="2 3">
    <name type="scientific">Puccinia sorghi</name>
    <dbReference type="NCBI Taxonomy" id="27349"/>
    <lineage>
        <taxon>Eukaryota</taxon>
        <taxon>Fungi</taxon>
        <taxon>Dikarya</taxon>
        <taxon>Basidiomycota</taxon>
        <taxon>Pucciniomycotina</taxon>
        <taxon>Pucciniomycetes</taxon>
        <taxon>Pucciniales</taxon>
        <taxon>Pucciniaceae</taxon>
        <taxon>Puccinia</taxon>
    </lineage>
</organism>
<evidence type="ECO:0000313" key="2">
    <source>
        <dbReference type="EMBL" id="KNZ57541.1"/>
    </source>
</evidence>
<dbReference type="Proteomes" id="UP000037035">
    <property type="component" value="Unassembled WGS sequence"/>
</dbReference>
<evidence type="ECO:0000256" key="1">
    <source>
        <dbReference type="SAM" id="MobiDB-lite"/>
    </source>
</evidence>
<dbReference type="EMBL" id="LAVV01006983">
    <property type="protein sequence ID" value="KNZ57541.1"/>
    <property type="molecule type" value="Genomic_DNA"/>
</dbReference>
<feature type="compositionally biased region" description="Acidic residues" evidence="1">
    <location>
        <begin position="178"/>
        <end position="207"/>
    </location>
</feature>
<reference evidence="2 3" key="1">
    <citation type="submission" date="2015-08" db="EMBL/GenBank/DDBJ databases">
        <title>Next Generation Sequencing and Analysis of the Genome of Puccinia sorghi L Schw, the Causal Agent of Maize Common Rust.</title>
        <authorList>
            <person name="Rochi L."/>
            <person name="Burguener G."/>
            <person name="Darino M."/>
            <person name="Turjanski A."/>
            <person name="Kreff E."/>
            <person name="Dieguez M.J."/>
            <person name="Sacco F."/>
        </authorList>
    </citation>
    <scope>NUCLEOTIDE SEQUENCE [LARGE SCALE GENOMIC DNA]</scope>
    <source>
        <strain evidence="2 3">RO10H11247</strain>
    </source>
</reference>
<dbReference type="AlphaFoldDB" id="A0A0L6V9R6"/>
<name>A0A0L6V9R6_9BASI</name>
<dbReference type="CDD" id="cd09272">
    <property type="entry name" value="RNase_HI_RT_Ty1"/>
    <property type="match status" value="1"/>
</dbReference>
<evidence type="ECO:0000313" key="3">
    <source>
        <dbReference type="Proteomes" id="UP000037035"/>
    </source>
</evidence>
<dbReference type="PANTHER" id="PTHR11439:SF467">
    <property type="entry name" value="INTEGRASE CATALYTIC DOMAIN-CONTAINING PROTEIN"/>
    <property type="match status" value="1"/>
</dbReference>
<dbReference type="PANTHER" id="PTHR11439">
    <property type="entry name" value="GAG-POL-RELATED RETROTRANSPOSON"/>
    <property type="match status" value="1"/>
</dbReference>
<dbReference type="VEuPathDB" id="FungiDB:VP01_2131g2"/>
<comment type="caution">
    <text evidence="2">The sequence shown here is derived from an EMBL/GenBank/DDBJ whole genome shotgun (WGS) entry which is preliminary data.</text>
</comment>
<accession>A0A0L6V9R6</accession>
<feature type="region of interest" description="Disordered" evidence="1">
    <location>
        <begin position="169"/>
        <end position="208"/>
    </location>
</feature>
<sequence>MFFFLCPMLSTLRLKGLDTTRVFFIQIKDRSSQIQNYMTVMLDSGLRPNLWNEALTACVLSLNQIPTHRSKKSPYELFKGASIPLNFFKPIGNPVAVLSNLKKSKLEPRGDFGKLIGLNPELKSYQIRLDDGRIVNSKNVKFLDFSSDGIVSSDYGEFIIEEKITDQHQSVPAKPVSEDSESDEVIVKEEEEDSEPMPDFQDAEEELSSNNDDVVDILVPESSNPVGRVLRDRTLQVKPIKYSHLTVEDPHTYRQGISCEKASDWKQAINNELDNIEYHNVWVDQHEKPNKFLNSTWVFRTKPETASSPEKSKARLCIQGFLQTQGKDFFETFAPTGKFPSLLALIEAISSIFKASQVSIEYSPSISDTCLFIHNNKNSFIFFHMDDLIVVGQTDEFEKLFLARFPNSMAHSPDTLLGMNLSLKPGEIELSQPTLIEKGLEMLGLTDCRPVKTPLQLHTATDEDHSAFLNLKINYRSFTGMLNYLACRTRPDLAAAVSILSQFNQRPGLTHWREVLHCWKYVKGTSDRGLLLKPSPDKLLDRIKFFTDATWAKDQETRISRSGSLAFWKSCPLMWNSKKQRNITISLTESEMNALSDGEKENQWLAFLIEELWKIKLPPTLFHIDNKGLLEKLKNFGSNSKTKHIDIKIKSLREKFKNDDIAVKLIPSSEMLADSLTKAAPLPSIKKLQDTCLTSL</sequence>
<evidence type="ECO:0008006" key="4">
    <source>
        <dbReference type="Google" id="ProtNLM"/>
    </source>
</evidence>
<keyword evidence="3" id="KW-1185">Reference proteome</keyword>